<dbReference type="Gene3D" id="2.40.170.20">
    <property type="entry name" value="TonB-dependent receptor, beta-barrel domain"/>
    <property type="match status" value="1"/>
</dbReference>
<dbReference type="Gene3D" id="2.170.130.10">
    <property type="entry name" value="TonB-dependent receptor, plug domain"/>
    <property type="match status" value="1"/>
</dbReference>
<name>A0ABT8WSF6_9FLAO</name>
<dbReference type="InterPro" id="IPR010105">
    <property type="entry name" value="TonB_sidphr_rcpt"/>
</dbReference>
<dbReference type="Pfam" id="PF13715">
    <property type="entry name" value="CarbopepD_reg_2"/>
    <property type="match status" value="1"/>
</dbReference>
<comment type="subcellular location">
    <subcellularLocation>
        <location evidence="1 14">Cell outer membrane</location>
        <topology evidence="1 14">Multi-pass membrane protein</topology>
    </subcellularLocation>
</comment>
<dbReference type="InterPro" id="IPR012910">
    <property type="entry name" value="Plug_dom"/>
</dbReference>
<proteinExistence type="inferred from homology"/>
<keyword evidence="8" id="KW-0408">Iron</keyword>
<feature type="domain" description="TonB-dependent receptor plug" evidence="17">
    <location>
        <begin position="229"/>
        <end position="324"/>
    </location>
</feature>
<gene>
    <name evidence="18" type="ORF">Q4Q40_18095</name>
</gene>
<dbReference type="Pfam" id="PF00593">
    <property type="entry name" value="TonB_dep_Rec_b-barrel"/>
    <property type="match status" value="1"/>
</dbReference>
<keyword evidence="4 14" id="KW-1134">Transmembrane beta strand</keyword>
<dbReference type="SUPFAM" id="SSF49464">
    <property type="entry name" value="Carboxypeptidase regulatory domain-like"/>
    <property type="match status" value="1"/>
</dbReference>
<dbReference type="InterPro" id="IPR037066">
    <property type="entry name" value="Plug_dom_sf"/>
</dbReference>
<evidence type="ECO:0000256" key="4">
    <source>
        <dbReference type="ARBA" id="ARBA00022452"/>
    </source>
</evidence>
<keyword evidence="19" id="KW-1185">Reference proteome</keyword>
<keyword evidence="3 14" id="KW-0813">Transport</keyword>
<dbReference type="EMBL" id="JAUOEL010000007">
    <property type="protein sequence ID" value="MDO5976115.1"/>
    <property type="molecule type" value="Genomic_DNA"/>
</dbReference>
<comment type="caution">
    <text evidence="18">The sequence shown here is derived from an EMBL/GenBank/DDBJ whole genome shotgun (WGS) entry which is preliminary data.</text>
</comment>
<keyword evidence="13 14" id="KW-0998">Cell outer membrane</keyword>
<evidence type="ECO:0000256" key="7">
    <source>
        <dbReference type="ARBA" id="ARBA00022729"/>
    </source>
</evidence>
<evidence type="ECO:0000259" key="17">
    <source>
        <dbReference type="Pfam" id="PF07715"/>
    </source>
</evidence>
<evidence type="ECO:0000256" key="9">
    <source>
        <dbReference type="ARBA" id="ARBA00023065"/>
    </source>
</evidence>
<dbReference type="PROSITE" id="PS52016">
    <property type="entry name" value="TONB_DEPENDENT_REC_3"/>
    <property type="match status" value="1"/>
</dbReference>
<keyword evidence="5" id="KW-0410">Iron transport</keyword>
<evidence type="ECO:0000256" key="3">
    <source>
        <dbReference type="ARBA" id="ARBA00022448"/>
    </source>
</evidence>
<dbReference type="NCBIfam" id="TIGR01783">
    <property type="entry name" value="TonB-siderophor"/>
    <property type="match status" value="1"/>
</dbReference>
<evidence type="ECO:0000256" key="14">
    <source>
        <dbReference type="PROSITE-ProRule" id="PRU01360"/>
    </source>
</evidence>
<dbReference type="RefSeq" id="WP_303303377.1">
    <property type="nucleotide sequence ID" value="NZ_BAABDA010000004.1"/>
</dbReference>
<evidence type="ECO:0000256" key="13">
    <source>
        <dbReference type="ARBA" id="ARBA00023237"/>
    </source>
</evidence>
<keyword evidence="11 14" id="KW-0472">Membrane</keyword>
<keyword evidence="12 18" id="KW-0675">Receptor</keyword>
<organism evidence="18 19">
    <name type="scientific">Flavivirga jejuensis</name>
    <dbReference type="NCBI Taxonomy" id="870487"/>
    <lineage>
        <taxon>Bacteria</taxon>
        <taxon>Pseudomonadati</taxon>
        <taxon>Bacteroidota</taxon>
        <taxon>Flavobacteriia</taxon>
        <taxon>Flavobacteriales</taxon>
        <taxon>Flavobacteriaceae</taxon>
        <taxon>Flavivirga</taxon>
    </lineage>
</organism>
<protein>
    <submittedName>
        <fullName evidence="18">TonB-dependent siderophore receptor</fullName>
    </submittedName>
</protein>
<evidence type="ECO:0000259" key="16">
    <source>
        <dbReference type="Pfam" id="PF00593"/>
    </source>
</evidence>
<evidence type="ECO:0000256" key="8">
    <source>
        <dbReference type="ARBA" id="ARBA00023004"/>
    </source>
</evidence>
<dbReference type="CDD" id="cd01347">
    <property type="entry name" value="ligand_gated_channel"/>
    <property type="match status" value="1"/>
</dbReference>
<evidence type="ECO:0000256" key="15">
    <source>
        <dbReference type="RuleBase" id="RU003357"/>
    </source>
</evidence>
<dbReference type="InterPro" id="IPR036942">
    <property type="entry name" value="Beta-barrel_TonB_sf"/>
</dbReference>
<evidence type="ECO:0000256" key="10">
    <source>
        <dbReference type="ARBA" id="ARBA00023077"/>
    </source>
</evidence>
<keyword evidence="9" id="KW-0406">Ion transport</keyword>
<dbReference type="SUPFAM" id="SSF56935">
    <property type="entry name" value="Porins"/>
    <property type="match status" value="1"/>
</dbReference>
<keyword evidence="10 15" id="KW-0798">TonB box</keyword>
<dbReference type="PANTHER" id="PTHR32552">
    <property type="entry name" value="FERRICHROME IRON RECEPTOR-RELATED"/>
    <property type="match status" value="1"/>
</dbReference>
<evidence type="ECO:0000313" key="19">
    <source>
        <dbReference type="Proteomes" id="UP001176806"/>
    </source>
</evidence>
<sequence length="883" mass="100447">MKNYSTKRSLSHSLKLLFFTLIVLIFSTVHSQETILDKEISIEFKKENLESALSKIESKGDYSFSYAPDTIKDNISINKSYSNVSLREILNEILVEYKIYYRVVDNTILMYTDEKKGKISGKIITSDGKPAPFVSILLKGTSFGASTNENGFFNFYAPEGDYTIITSSIGLKNQTQPLTIISNSNTKVNFTLSESAETLNEVIIKSNYNPYVPPKKTSETLRLQTKTVKLPQNIQVVSKEFLNNQNLITMRDDVVRNVSGVLVGSAWLHDVSLYMRGFPLPAFRNGMYTEMTYGPLPADIAEIESIEFVKGPSSFMLSSGEPGGFYNVVTKKPTPNNRNELALTLGSFNSYRASLSSGGSLTKGEKLQYHFTGFYNYNESHKKYDERESIGVLPSLKYEFNDKTYILTEFTYKQAKMRTGIENVILPRNINGNLKILPRDFTFMEENWPKSEIKELSLFTKFNHKFNKNWSVDTQYMLMKYNLDGYYTYVLDGVQNNGDLSRTLSTWDGLTTNQLGQIYINSKIKTGVITHKIMGGMDYRHTKSYNDFGRRFRPNIDENSPFNIYNPIYGNAVIPEFKHWSDDELKNNAPLVGTKNISFYVQDELWMLNDKLRLTLAARHTNIDVESYGSKAKDKKYTPRIGISYDVLPNITLYGLFDQVFTPNFGRNTDNKTFDPVNAKDIEAGIKSTCLNENLSMSLTVYKITKENILVAHPDGALASQGFYVQLGEAQSKGIEFDAKGQITPEFNVIFNYAFTDAKVTEDTDLSRLGQPLSGHAKHLTNAWLNYNFNKNSALKGFAISLGYRYAKDNIQWDSKDNIPFILPDYFRLDGALSWKKDKVDVSLNIFNLLDEYLLYTGGGYYNTYFSSSEPGINGRLTVRYKF</sequence>
<dbReference type="InterPro" id="IPR000531">
    <property type="entry name" value="Beta-barrel_TonB"/>
</dbReference>
<evidence type="ECO:0000256" key="12">
    <source>
        <dbReference type="ARBA" id="ARBA00023170"/>
    </source>
</evidence>
<dbReference type="InterPro" id="IPR039426">
    <property type="entry name" value="TonB-dep_rcpt-like"/>
</dbReference>
<keyword evidence="6 14" id="KW-0812">Transmembrane</keyword>
<evidence type="ECO:0000256" key="2">
    <source>
        <dbReference type="ARBA" id="ARBA00009810"/>
    </source>
</evidence>
<reference evidence="18" key="1">
    <citation type="submission" date="2023-07" db="EMBL/GenBank/DDBJ databases">
        <title>Two novel species in the genus Flavivirga.</title>
        <authorList>
            <person name="Kwon K."/>
        </authorList>
    </citation>
    <scope>NUCLEOTIDE SEQUENCE</scope>
    <source>
        <strain evidence="18">KACC 14158</strain>
    </source>
</reference>
<dbReference type="Gene3D" id="2.60.40.1120">
    <property type="entry name" value="Carboxypeptidase-like, regulatory domain"/>
    <property type="match status" value="1"/>
</dbReference>
<evidence type="ECO:0000256" key="5">
    <source>
        <dbReference type="ARBA" id="ARBA00022496"/>
    </source>
</evidence>
<dbReference type="Proteomes" id="UP001176806">
    <property type="component" value="Unassembled WGS sequence"/>
</dbReference>
<evidence type="ECO:0000256" key="11">
    <source>
        <dbReference type="ARBA" id="ARBA00023136"/>
    </source>
</evidence>
<evidence type="ECO:0000256" key="6">
    <source>
        <dbReference type="ARBA" id="ARBA00022692"/>
    </source>
</evidence>
<evidence type="ECO:0000313" key="18">
    <source>
        <dbReference type="EMBL" id="MDO5976115.1"/>
    </source>
</evidence>
<evidence type="ECO:0000256" key="1">
    <source>
        <dbReference type="ARBA" id="ARBA00004571"/>
    </source>
</evidence>
<dbReference type="Pfam" id="PF07715">
    <property type="entry name" value="Plug"/>
    <property type="match status" value="1"/>
</dbReference>
<feature type="domain" description="TonB-dependent receptor-like beta-barrel" evidence="16">
    <location>
        <begin position="443"/>
        <end position="849"/>
    </location>
</feature>
<accession>A0ABT8WSF6</accession>
<dbReference type="InterPro" id="IPR008969">
    <property type="entry name" value="CarboxyPept-like_regulatory"/>
</dbReference>
<comment type="similarity">
    <text evidence="2 14 15">Belongs to the TonB-dependent receptor family.</text>
</comment>
<keyword evidence="7" id="KW-0732">Signal</keyword>
<dbReference type="PANTHER" id="PTHR32552:SF68">
    <property type="entry name" value="FERRICHROME OUTER MEMBRANE TRANSPORTER_PHAGE RECEPTOR"/>
    <property type="match status" value="1"/>
</dbReference>